<dbReference type="AlphaFoldDB" id="A0A941FLZ2"/>
<protein>
    <submittedName>
        <fullName evidence="1">Uncharacterized protein</fullName>
    </submittedName>
</protein>
<dbReference type="EMBL" id="JAGTPW010000029">
    <property type="protein sequence ID" value="MBR8645214.1"/>
    <property type="molecule type" value="Genomic_DNA"/>
</dbReference>
<gene>
    <name evidence="1" type="ORF">KEH51_16495</name>
</gene>
<organism evidence="1 2">
    <name type="scientific">Peribacillus frigoritolerans</name>
    <dbReference type="NCBI Taxonomy" id="450367"/>
    <lineage>
        <taxon>Bacteria</taxon>
        <taxon>Bacillati</taxon>
        <taxon>Bacillota</taxon>
        <taxon>Bacilli</taxon>
        <taxon>Bacillales</taxon>
        <taxon>Bacillaceae</taxon>
        <taxon>Peribacillus</taxon>
    </lineage>
</organism>
<dbReference type="Proteomes" id="UP000680045">
    <property type="component" value="Unassembled WGS sequence"/>
</dbReference>
<reference evidence="1" key="1">
    <citation type="submission" date="2021-04" db="EMBL/GenBank/DDBJ databases">
        <title>Whole genome sequencing of Enterococci isolates from hospitalized patients.</title>
        <authorList>
            <person name="Ogoti B.M."/>
            <person name="Onyambu F.G."/>
        </authorList>
    </citation>
    <scope>NUCLEOTIDE SEQUENCE</scope>
    <source>
        <strain evidence="1">242</strain>
    </source>
</reference>
<accession>A0A941FLZ2</accession>
<proteinExistence type="predicted"/>
<comment type="caution">
    <text evidence="1">The sequence shown here is derived from an EMBL/GenBank/DDBJ whole genome shotgun (WGS) entry which is preliminary data.</text>
</comment>
<name>A0A941FLZ2_9BACI</name>
<sequence length="78" mass="8336">MGTGMATMIGMAGAGGNCVQFIPEYIFKFAVKIIGACISEIGRSCVVSLIVRFPPIQFCHGAIFFKLGSEGFKGPFRL</sequence>
<evidence type="ECO:0000313" key="1">
    <source>
        <dbReference type="EMBL" id="MBR8645214.1"/>
    </source>
</evidence>
<evidence type="ECO:0000313" key="2">
    <source>
        <dbReference type="Proteomes" id="UP000680045"/>
    </source>
</evidence>